<accession>A0ABQ6MSN9</accession>
<dbReference type="InterPro" id="IPR002616">
    <property type="entry name" value="tRNA_ribo_trans-like"/>
</dbReference>
<evidence type="ECO:0000313" key="7">
    <source>
        <dbReference type="EMBL" id="GMI31788.1"/>
    </source>
</evidence>
<keyword evidence="1" id="KW-0328">Glycosyltransferase</keyword>
<keyword evidence="3" id="KW-0819">tRNA processing</keyword>
<dbReference type="InterPro" id="IPR004803">
    <property type="entry name" value="TGT"/>
</dbReference>
<reference evidence="7 8" key="1">
    <citation type="journal article" date="2023" name="Commun. Biol.">
        <title>Genome analysis of Parmales, the sister group of diatoms, reveals the evolutionary specialization of diatoms from phago-mixotrophs to photoautotrophs.</title>
        <authorList>
            <person name="Ban H."/>
            <person name="Sato S."/>
            <person name="Yoshikawa S."/>
            <person name="Yamada K."/>
            <person name="Nakamura Y."/>
            <person name="Ichinomiya M."/>
            <person name="Sato N."/>
            <person name="Blanc-Mathieu R."/>
            <person name="Endo H."/>
            <person name="Kuwata A."/>
            <person name="Ogata H."/>
        </authorList>
    </citation>
    <scope>NUCLEOTIDE SEQUENCE [LARGE SCALE GENOMIC DNA]</scope>
</reference>
<dbReference type="EMBL" id="BRYB01004479">
    <property type="protein sequence ID" value="GMI31788.1"/>
    <property type="molecule type" value="Genomic_DNA"/>
</dbReference>
<dbReference type="NCBIfam" id="TIGR00430">
    <property type="entry name" value="Q_tRNA_tgt"/>
    <property type="match status" value="1"/>
</dbReference>
<sequence>MLAPFASFAKGAPFAPFRRLLSSLRPTSHPPPPIIPPPDPYAGAPPPSSFPPSSFLAKPFFRQEVLHQSSLSAARVTRITTPHGSFLTPSFVAVATNAALKGVSVDAAREEGQDLVFCNSYHLLLQPGPEVIREAGGVHRFMGMSEERGTVGPVITDSGGFQVFSLMHGTVFEDLREESEMKRAAQSNSKYRPAASKSSKPAVKVTEEGVVFRSYRDGAMVPLTPESTVDAQKAYGADIIVPLDELPSYGVRGDGLRRSVERTHRWEARSLGRHLERVESDNGDGQAMYGIIHGGVDKNLRAYSTSYITSLPFDGVCIGGSLGGNRDEMIDMLSFVMPRVHRANEEKAGRNKPVHLLGIADEPSIREAAPLGIDTFDSCFPTRLARHGTLLTSENASGRLHIKSKKYSRQYGVPLDEGCECFACRTHDRAYMHHLIRAKEPLFLELATRHNIAYMNRYMAKLREDIMNDRV</sequence>
<evidence type="ECO:0000256" key="5">
    <source>
        <dbReference type="SAM" id="MobiDB-lite"/>
    </source>
</evidence>
<dbReference type="NCBIfam" id="TIGR00449">
    <property type="entry name" value="tgt_general"/>
    <property type="match status" value="1"/>
</dbReference>
<evidence type="ECO:0000256" key="2">
    <source>
        <dbReference type="ARBA" id="ARBA00022679"/>
    </source>
</evidence>
<dbReference type="Proteomes" id="UP001165060">
    <property type="component" value="Unassembled WGS sequence"/>
</dbReference>
<gene>
    <name evidence="7" type="ORF">TeGR_g1825</name>
</gene>
<feature type="domain" description="tRNA-guanine(15) transglycosylase-like" evidence="6">
    <location>
        <begin position="73"/>
        <end position="168"/>
    </location>
</feature>
<feature type="region of interest" description="Disordered" evidence="5">
    <location>
        <begin position="26"/>
        <end position="49"/>
    </location>
</feature>
<keyword evidence="4" id="KW-0479">Metal-binding</keyword>
<keyword evidence="8" id="KW-1185">Reference proteome</keyword>
<evidence type="ECO:0000256" key="4">
    <source>
        <dbReference type="ARBA" id="ARBA00022723"/>
    </source>
</evidence>
<evidence type="ECO:0000313" key="8">
    <source>
        <dbReference type="Proteomes" id="UP001165060"/>
    </source>
</evidence>
<protein>
    <recommendedName>
        <fullName evidence="6">tRNA-guanine(15) transglycosylase-like domain-containing protein</fullName>
    </recommendedName>
</protein>
<feature type="domain" description="tRNA-guanine(15) transglycosylase-like" evidence="6">
    <location>
        <begin position="201"/>
        <end position="470"/>
    </location>
</feature>
<comment type="caution">
    <text evidence="7">The sequence shown here is derived from an EMBL/GenBank/DDBJ whole genome shotgun (WGS) entry which is preliminary data.</text>
</comment>
<dbReference type="PANTHER" id="PTHR43468:SF1">
    <property type="entry name" value="TRNA-GUANOSINE(34) QUEUINE TRANSGLYCOSYLASE"/>
    <property type="match status" value="1"/>
</dbReference>
<dbReference type="Gene3D" id="3.20.20.105">
    <property type="entry name" value="Queuine tRNA-ribosyltransferase-like"/>
    <property type="match status" value="1"/>
</dbReference>
<name>A0ABQ6MSN9_9STRA</name>
<dbReference type="Pfam" id="PF01702">
    <property type="entry name" value="TGT"/>
    <property type="match status" value="2"/>
</dbReference>
<dbReference type="InterPro" id="IPR036511">
    <property type="entry name" value="TGT-like_sf"/>
</dbReference>
<evidence type="ECO:0000259" key="6">
    <source>
        <dbReference type="Pfam" id="PF01702"/>
    </source>
</evidence>
<keyword evidence="2" id="KW-0808">Transferase</keyword>
<dbReference type="PANTHER" id="PTHR43468">
    <property type="match status" value="1"/>
</dbReference>
<evidence type="ECO:0000256" key="1">
    <source>
        <dbReference type="ARBA" id="ARBA00022676"/>
    </source>
</evidence>
<dbReference type="SUPFAM" id="SSF51713">
    <property type="entry name" value="tRNA-guanine transglycosylase"/>
    <property type="match status" value="1"/>
</dbReference>
<evidence type="ECO:0000256" key="3">
    <source>
        <dbReference type="ARBA" id="ARBA00022694"/>
    </source>
</evidence>
<proteinExistence type="predicted"/>
<organism evidence="7 8">
    <name type="scientific">Tetraparma gracilis</name>
    <dbReference type="NCBI Taxonomy" id="2962635"/>
    <lineage>
        <taxon>Eukaryota</taxon>
        <taxon>Sar</taxon>
        <taxon>Stramenopiles</taxon>
        <taxon>Ochrophyta</taxon>
        <taxon>Bolidophyceae</taxon>
        <taxon>Parmales</taxon>
        <taxon>Triparmaceae</taxon>
        <taxon>Tetraparma</taxon>
    </lineage>
</organism>
<feature type="compositionally biased region" description="Pro residues" evidence="5">
    <location>
        <begin position="28"/>
        <end position="49"/>
    </location>
</feature>